<dbReference type="GO" id="GO:0006887">
    <property type="term" value="P:exocytosis"/>
    <property type="evidence" value="ECO:0007669"/>
    <property type="project" value="TreeGrafter"/>
</dbReference>
<dbReference type="Pfam" id="PF00804">
    <property type="entry name" value="Syntaxin"/>
    <property type="match status" value="1"/>
</dbReference>
<evidence type="ECO:0000313" key="7">
    <source>
        <dbReference type="EMBL" id="ORY91146.1"/>
    </source>
</evidence>
<dbReference type="GO" id="GO:0048278">
    <property type="term" value="P:vesicle docking"/>
    <property type="evidence" value="ECO:0007669"/>
    <property type="project" value="TreeGrafter"/>
</dbReference>
<proteinExistence type="inferred from homology"/>
<dbReference type="InterPro" id="IPR045242">
    <property type="entry name" value="Syntaxin"/>
</dbReference>
<dbReference type="InterPro" id="IPR010989">
    <property type="entry name" value="SNARE"/>
</dbReference>
<keyword evidence="3" id="KW-0812">Transmembrane</keyword>
<reference evidence="7 8" key="1">
    <citation type="submission" date="2016-07" db="EMBL/GenBank/DDBJ databases">
        <title>Pervasive Adenine N6-methylation of Active Genes in Fungi.</title>
        <authorList>
            <consortium name="DOE Joint Genome Institute"/>
            <person name="Mondo S.J."/>
            <person name="Dannebaum R.O."/>
            <person name="Kuo R.C."/>
            <person name="Labutti K."/>
            <person name="Haridas S."/>
            <person name="Kuo A."/>
            <person name="Salamov A."/>
            <person name="Ahrendt S.R."/>
            <person name="Lipzen A."/>
            <person name="Sullivan W."/>
            <person name="Andreopoulos W.B."/>
            <person name="Clum A."/>
            <person name="Lindquist E."/>
            <person name="Daum C."/>
            <person name="Ramamoorthy G.K."/>
            <person name="Gryganskyi A."/>
            <person name="Culley D."/>
            <person name="Magnuson J.K."/>
            <person name="James T.Y."/>
            <person name="O'Malley M.A."/>
            <person name="Stajich J.E."/>
            <person name="Spatafora J.W."/>
            <person name="Visel A."/>
            <person name="Grigoriev I.V."/>
        </authorList>
    </citation>
    <scope>NUCLEOTIDE SEQUENCE [LARGE SCALE GENOMIC DNA]</scope>
    <source>
        <strain evidence="7 8">NRRL 2496</strain>
    </source>
</reference>
<evidence type="ECO:0000259" key="6">
    <source>
        <dbReference type="PROSITE" id="PS50192"/>
    </source>
</evidence>
<evidence type="ECO:0000256" key="1">
    <source>
        <dbReference type="ARBA" id="ARBA00004211"/>
    </source>
</evidence>
<dbReference type="GO" id="GO:0005484">
    <property type="term" value="F:SNAP receptor activity"/>
    <property type="evidence" value="ECO:0007669"/>
    <property type="project" value="TreeGrafter"/>
</dbReference>
<dbReference type="OMA" id="LEQGNTM"/>
<dbReference type="AlphaFoldDB" id="A0A1X2H143"/>
<dbReference type="InterPro" id="IPR000727">
    <property type="entry name" value="T_SNARE_dom"/>
</dbReference>
<dbReference type="SUPFAM" id="SSF47661">
    <property type="entry name" value="t-snare proteins"/>
    <property type="match status" value="1"/>
</dbReference>
<dbReference type="InterPro" id="IPR006011">
    <property type="entry name" value="Syntaxin_N"/>
</dbReference>
<dbReference type="Gene3D" id="1.20.58.70">
    <property type="match status" value="1"/>
</dbReference>
<feature type="non-terminal residue" evidence="7">
    <location>
        <position position="1"/>
    </location>
</feature>
<dbReference type="PROSITE" id="PS50192">
    <property type="entry name" value="T_SNARE"/>
    <property type="match status" value="1"/>
</dbReference>
<accession>A0A1X2H143</accession>
<dbReference type="GO" id="GO:0000149">
    <property type="term" value="F:SNARE binding"/>
    <property type="evidence" value="ECO:0007669"/>
    <property type="project" value="TreeGrafter"/>
</dbReference>
<evidence type="ECO:0000256" key="4">
    <source>
        <dbReference type="ARBA" id="ARBA00022989"/>
    </source>
</evidence>
<evidence type="ECO:0000256" key="3">
    <source>
        <dbReference type="ARBA" id="ARBA00022692"/>
    </source>
</evidence>
<comment type="caution">
    <text evidence="7">The sequence shown here is derived from an EMBL/GenBank/DDBJ whole genome shotgun (WGS) entry which is preliminary data.</text>
</comment>
<organism evidence="7 8">
    <name type="scientific">Syncephalastrum racemosum</name>
    <name type="common">Filamentous fungus</name>
    <dbReference type="NCBI Taxonomy" id="13706"/>
    <lineage>
        <taxon>Eukaryota</taxon>
        <taxon>Fungi</taxon>
        <taxon>Fungi incertae sedis</taxon>
        <taxon>Mucoromycota</taxon>
        <taxon>Mucoromycotina</taxon>
        <taxon>Mucoromycetes</taxon>
        <taxon>Mucorales</taxon>
        <taxon>Syncephalastraceae</taxon>
        <taxon>Syncephalastrum</taxon>
    </lineage>
</organism>
<keyword evidence="8" id="KW-1185">Reference proteome</keyword>
<dbReference type="GO" id="GO:0031201">
    <property type="term" value="C:SNARE complex"/>
    <property type="evidence" value="ECO:0007669"/>
    <property type="project" value="TreeGrafter"/>
</dbReference>
<evidence type="ECO:0000256" key="2">
    <source>
        <dbReference type="ARBA" id="ARBA00009063"/>
    </source>
</evidence>
<dbReference type="GO" id="GO:0006886">
    <property type="term" value="P:intracellular protein transport"/>
    <property type="evidence" value="ECO:0007669"/>
    <property type="project" value="TreeGrafter"/>
</dbReference>
<comment type="subcellular location">
    <subcellularLocation>
        <location evidence="1">Membrane</location>
        <topology evidence="1">Single-pass type IV membrane protein</topology>
    </subcellularLocation>
</comment>
<keyword evidence="5" id="KW-0472">Membrane</keyword>
<dbReference type="Gene3D" id="1.20.5.110">
    <property type="match status" value="1"/>
</dbReference>
<dbReference type="GO" id="GO:0012505">
    <property type="term" value="C:endomembrane system"/>
    <property type="evidence" value="ECO:0007669"/>
    <property type="project" value="TreeGrafter"/>
</dbReference>
<name>A0A1X2H143_SYNRA</name>
<protein>
    <submittedName>
        <fullName evidence="7">t-SNARE</fullName>
    </submittedName>
</protein>
<dbReference type="STRING" id="13706.A0A1X2H143"/>
<dbReference type="EMBL" id="MCGN01000011">
    <property type="protein sequence ID" value="ORY91146.1"/>
    <property type="molecule type" value="Genomic_DNA"/>
</dbReference>
<dbReference type="PANTHER" id="PTHR19957:SF307">
    <property type="entry name" value="PROTEIN SSO1-RELATED"/>
    <property type="match status" value="1"/>
</dbReference>
<keyword evidence="4" id="KW-1133">Transmembrane helix</keyword>
<feature type="non-terminal residue" evidence="7">
    <location>
        <position position="134"/>
    </location>
</feature>
<dbReference type="GO" id="GO:0006906">
    <property type="term" value="P:vesicle fusion"/>
    <property type="evidence" value="ECO:0007669"/>
    <property type="project" value="TreeGrafter"/>
</dbReference>
<dbReference type="InParanoid" id="A0A1X2H143"/>
<evidence type="ECO:0000313" key="8">
    <source>
        <dbReference type="Proteomes" id="UP000242180"/>
    </source>
</evidence>
<dbReference type="PANTHER" id="PTHR19957">
    <property type="entry name" value="SYNTAXIN"/>
    <property type="match status" value="1"/>
</dbReference>
<sequence>NTRYPDDSDGQIRRSQSEAIRKRFLETIQKYQDVERIYKQKYRQRVERQIRIVKPDASPEEVDNLIDSDESPQVFAQSELHQLFQDMQMLVEQQGTVLTQAEQNAETTVGHLEQGNTMIGKAIRSARATRHVSN</sequence>
<dbReference type="OrthoDB" id="10255013at2759"/>
<dbReference type="GO" id="GO:0005886">
    <property type="term" value="C:plasma membrane"/>
    <property type="evidence" value="ECO:0007669"/>
    <property type="project" value="TreeGrafter"/>
</dbReference>
<comment type="similarity">
    <text evidence="2">Belongs to the syntaxin family.</text>
</comment>
<gene>
    <name evidence="7" type="ORF">BCR43DRAFT_403084</name>
</gene>
<feature type="domain" description="T-SNARE coiled-coil homology" evidence="6">
    <location>
        <begin position="78"/>
        <end position="122"/>
    </location>
</feature>
<evidence type="ECO:0000256" key="5">
    <source>
        <dbReference type="ARBA" id="ARBA00023136"/>
    </source>
</evidence>
<dbReference type="Proteomes" id="UP000242180">
    <property type="component" value="Unassembled WGS sequence"/>
</dbReference>